<dbReference type="OrthoDB" id="4476at2759"/>
<evidence type="ECO:0000313" key="5">
    <source>
        <dbReference type="EMBL" id="BAM81171.1"/>
    </source>
</evidence>
<dbReference type="InterPro" id="IPR006968">
    <property type="entry name" value="RUS_fam"/>
</dbReference>
<organism evidence="5 6">
    <name type="scientific">Cyanidioschyzon merolae (strain NIES-3377 / 10D)</name>
    <name type="common">Unicellular red alga</name>
    <dbReference type="NCBI Taxonomy" id="280699"/>
    <lineage>
        <taxon>Eukaryota</taxon>
        <taxon>Rhodophyta</taxon>
        <taxon>Bangiophyceae</taxon>
        <taxon>Cyanidiales</taxon>
        <taxon>Cyanidiaceae</taxon>
        <taxon>Cyanidioschyzon</taxon>
    </lineage>
</organism>
<feature type="transmembrane region" description="Helical" evidence="2">
    <location>
        <begin position="503"/>
        <end position="520"/>
    </location>
</feature>
<dbReference type="InterPro" id="IPR055412">
    <property type="entry name" value="UVB_sens_C"/>
</dbReference>
<dbReference type="HOGENOM" id="CLU_342692_0_0_1"/>
<comment type="similarity">
    <text evidence="1">Belongs to the RUS1 family.</text>
</comment>
<dbReference type="InterPro" id="IPR054549">
    <property type="entry name" value="UVB_sens_RUS_dom"/>
</dbReference>
<keyword evidence="2" id="KW-0472">Membrane</keyword>
<dbReference type="Proteomes" id="UP000007014">
    <property type="component" value="Chromosome 14"/>
</dbReference>
<protein>
    <submittedName>
        <fullName evidence="5">Uncharacterized protein</fullName>
    </submittedName>
</protein>
<accession>M1UTN2</accession>
<feature type="domain" description="Protein root UVB sensitive/RUS" evidence="3">
    <location>
        <begin position="328"/>
        <end position="569"/>
    </location>
</feature>
<sequence length="827" mass="91354">MAKPFCLRAASASTAYARLRMQQDRYPAHDRAYITTGTSERNYGSGNLQVGCSMKDAFSVTNIHPTICDPWSKGSFYRITTKSCAGRRRRPRLYQPQTYALCVGSLLEACRSTLHVLLFPLCVMRKRRSSLGFVENVCLVSGVGSVTRWSARASSQRATSEALVFRQPRVRVTRQPSRRLRHPLDGTGAGLRGAQHMHCVSRLTERSLAVIHPGSALQTVRQVLTTLLVACSSDAAVVTAAIVCLSVYLSLHVNQARRAEIAQNRPTDGHAQRHAPGLSDKATARLVAIEIGRSSRTLYVDKGPLDTTASERLLLAISDASSFRARGRNVWRALVGSLLPEGFGDKTRFPPVVSDDYLPYTVLHFMQNLVHAAASVIATQSMLIAIGVAKQATIGVSAAVQWVLKDGLGRIAAIIFGSLLGNRYDADPKRWRMRGDMLYTLGVGTEIATRLVPQYFLLVGTMANAIKSVSYMMRLPTAAAIRRHFSLRENFGDLSAKANSQEVLSMLLGTFVGIGLSYMIDNSLKALFAFYIIYVQMFILFNYWSLRVLRMRTLNLQRTLIVMRRYWNSGGVETCSVAMANQAENFLLPSRLGPARRVRFGCRLGEAFRTVGEFEEAIARQRLWRGQYLQQTDVSKRNGNADADFTSVPDDVLDERYLLGVDAKRGRVFVVLHRDAKVADELQALMHATYLVRADWGPPPDMSIDRVRDGYLLACAETPVLVQRMRAVGWNVDEFVHAGGERARAIWGTEIEQLGTAAADVEHPTSALTRLLHPAVTKQPSSVGSYELLTTVQESAEATAAEESLAMSPWGPTFPEVSFGSELDIVS</sequence>
<proteinExistence type="inferred from homology"/>
<dbReference type="KEGG" id="cme:CYME_CMN030C"/>
<keyword evidence="2" id="KW-1133">Transmembrane helix</keyword>
<dbReference type="AlphaFoldDB" id="M1UTN2"/>
<dbReference type="EMBL" id="AP006496">
    <property type="protein sequence ID" value="BAM81171.1"/>
    <property type="molecule type" value="Genomic_DNA"/>
</dbReference>
<evidence type="ECO:0000313" key="6">
    <source>
        <dbReference type="Proteomes" id="UP000007014"/>
    </source>
</evidence>
<dbReference type="GeneID" id="16995250"/>
<gene>
    <name evidence="5" type="ORF">CYME_CMN030C</name>
</gene>
<dbReference type="eggNOG" id="KOG4249">
    <property type="taxonomic scope" value="Eukaryota"/>
</dbReference>
<name>M1UTN2_CYAM1</name>
<dbReference type="Pfam" id="PF24160">
    <property type="entry name" value="UVB_sens_C"/>
    <property type="match status" value="1"/>
</dbReference>
<feature type="domain" description="Root UVB sensitive protein C-terminal" evidence="4">
    <location>
        <begin position="654"/>
        <end position="693"/>
    </location>
</feature>
<evidence type="ECO:0000256" key="1">
    <source>
        <dbReference type="ARBA" id="ARBA00007558"/>
    </source>
</evidence>
<dbReference type="PANTHER" id="PTHR12770">
    <property type="entry name" value="RUS1 FAMILY PROTEIN C16ORF58"/>
    <property type="match status" value="1"/>
</dbReference>
<evidence type="ECO:0000259" key="4">
    <source>
        <dbReference type="Pfam" id="PF24160"/>
    </source>
</evidence>
<dbReference type="PANTHER" id="PTHR12770:SF22">
    <property type="entry name" value="PROTEIN ROOT UVB SENSITIVE 1, CHLOROPLASTIC"/>
    <property type="match status" value="1"/>
</dbReference>
<evidence type="ECO:0000259" key="3">
    <source>
        <dbReference type="Pfam" id="PF04884"/>
    </source>
</evidence>
<feature type="transmembrane region" description="Helical" evidence="2">
    <location>
        <begin position="526"/>
        <end position="544"/>
    </location>
</feature>
<dbReference type="Gramene" id="CMN030CT">
    <property type="protein sequence ID" value="CMN030CT"/>
    <property type="gene ID" value="CMN030C"/>
</dbReference>
<reference evidence="5 6" key="1">
    <citation type="journal article" date="2004" name="Nature">
        <title>Genome sequence of the ultrasmall unicellular red alga Cyanidioschyzon merolae 10D.</title>
        <authorList>
            <person name="Matsuzaki M."/>
            <person name="Misumi O."/>
            <person name="Shin-i T."/>
            <person name="Maruyama S."/>
            <person name="Takahara M."/>
            <person name="Miyagishima S."/>
            <person name="Mori T."/>
            <person name="Nishida K."/>
            <person name="Yagisawa F."/>
            <person name="Nishida K."/>
            <person name="Yoshida Y."/>
            <person name="Nishimura Y."/>
            <person name="Nakao S."/>
            <person name="Kobayashi T."/>
            <person name="Momoyama Y."/>
            <person name="Higashiyama T."/>
            <person name="Minoda A."/>
            <person name="Sano M."/>
            <person name="Nomoto H."/>
            <person name="Oishi K."/>
            <person name="Hayashi H."/>
            <person name="Ohta F."/>
            <person name="Nishizaka S."/>
            <person name="Haga S."/>
            <person name="Miura S."/>
            <person name="Morishita T."/>
            <person name="Kabeya Y."/>
            <person name="Terasawa K."/>
            <person name="Suzuki Y."/>
            <person name="Ishii Y."/>
            <person name="Asakawa S."/>
            <person name="Takano H."/>
            <person name="Ohta N."/>
            <person name="Kuroiwa H."/>
            <person name="Tanaka K."/>
            <person name="Shimizu N."/>
            <person name="Sugano S."/>
            <person name="Sato N."/>
            <person name="Nozaki H."/>
            <person name="Ogasawara N."/>
            <person name="Kohara Y."/>
            <person name="Kuroiwa T."/>
        </authorList>
    </citation>
    <scope>NUCLEOTIDE SEQUENCE [LARGE SCALE GENOMIC DNA]</scope>
    <source>
        <strain evidence="5 6">10D</strain>
    </source>
</reference>
<dbReference type="RefSeq" id="XP_005537207.1">
    <property type="nucleotide sequence ID" value="XM_005537150.1"/>
</dbReference>
<dbReference type="Pfam" id="PF04884">
    <property type="entry name" value="UVB_sens_prot"/>
    <property type="match status" value="1"/>
</dbReference>
<keyword evidence="6" id="KW-1185">Reference proteome</keyword>
<keyword evidence="2" id="KW-0812">Transmembrane</keyword>
<reference evidence="5 6" key="2">
    <citation type="journal article" date="2007" name="BMC Biol.">
        <title>A 100%-complete sequence reveals unusually simple genomic features in the hot-spring red alga Cyanidioschyzon merolae.</title>
        <authorList>
            <person name="Nozaki H."/>
            <person name="Takano H."/>
            <person name="Misumi O."/>
            <person name="Terasawa K."/>
            <person name="Matsuzaki M."/>
            <person name="Maruyama S."/>
            <person name="Nishida K."/>
            <person name="Yagisawa F."/>
            <person name="Yoshida Y."/>
            <person name="Fujiwara T."/>
            <person name="Takio S."/>
            <person name="Tamura K."/>
            <person name="Chung S.J."/>
            <person name="Nakamura S."/>
            <person name="Kuroiwa H."/>
            <person name="Tanaka K."/>
            <person name="Sato N."/>
            <person name="Kuroiwa T."/>
        </authorList>
    </citation>
    <scope>NUCLEOTIDE SEQUENCE [LARGE SCALE GENOMIC DNA]</scope>
    <source>
        <strain evidence="5 6">10D</strain>
    </source>
</reference>
<evidence type="ECO:0000256" key="2">
    <source>
        <dbReference type="SAM" id="Phobius"/>
    </source>
</evidence>